<comment type="subcellular location">
    <subcellularLocation>
        <location evidence="1">Membrane</location>
        <topology evidence="1">Multi-pass membrane protein</topology>
    </subcellularLocation>
</comment>
<feature type="transmembrane region" description="Helical" evidence="8">
    <location>
        <begin position="244"/>
        <end position="263"/>
    </location>
</feature>
<feature type="transmembrane region" description="Helical" evidence="8">
    <location>
        <begin position="118"/>
        <end position="137"/>
    </location>
</feature>
<gene>
    <name evidence="9" type="ORF">TDIB3V08_LOCUS3910</name>
</gene>
<evidence type="ECO:0000313" key="9">
    <source>
        <dbReference type="EMBL" id="CAD7197607.1"/>
    </source>
</evidence>
<feature type="compositionally biased region" description="Basic and acidic residues" evidence="7">
    <location>
        <begin position="467"/>
        <end position="476"/>
    </location>
</feature>
<sequence length="699" mass="78883">MCREKVGGTPGEETVQVGGTAALEQEVPVGLQDVQEADLPTPAGLKGSETSGKSKVGESSPQPELREYKDALGPLLSYNDAPSHLKFNPYIRSGYRGFLTTKMCLESIFWWTNETVNIWSHIFGWMLFMGLTLYDLVLLNIHASFTDKFIVALLLVCFQICMVLSSLYHTFSCRSEKDYMCFLSFDLFGIALSLLAIYMSGVYYAFWCHKEWQSFYLATVLIIFMFAMVLQVPRLKVDANVKLIVFVVWAAYGVIPTFHWTVVMGGFANPVVELLLPRVLGMYGISGLAFLIYFFKFPERYFSGKVDYVGSSHQWWHLFVVLALYYWHNTGIKYVEFRMSHGSFRSDKDAESTLTYLSSPCHINSIGKDENKRRSFRRDKDAEAPLPRPWLQGRKQYVITRLVEFPRRVSRLLAATGLGFHGLLCGQFLRGDCDWRPEFASSVSTSPPPSKRVDRTGPEYNWRSKGKREEGGELRNKSTSSLALSTGVASRDNTLSFLQRVPFNQDVKMLTIPKWSAGAMFLDAWEFPGNINSERPPRHLPKSAASGATRLPRGTTLKESTSQRPVAMATVEEVCGTGNQTYSYSPNAFLIYSEEPLLESHYGGRKEGDGGFLKTLLNSAANPGALIFIRSKDRGGCHVVSSTNSPVIDLSFLDRIRYFYIQVTPHLSSRGSELTPFQIHSFAENFWKRQGLNPKPLYL</sequence>
<feature type="transmembrane region" description="Helical" evidence="8">
    <location>
        <begin position="188"/>
        <end position="207"/>
    </location>
</feature>
<dbReference type="GO" id="GO:0016020">
    <property type="term" value="C:membrane"/>
    <property type="evidence" value="ECO:0007669"/>
    <property type="project" value="UniProtKB-SubCell"/>
</dbReference>
<dbReference type="GO" id="GO:0038023">
    <property type="term" value="F:signaling receptor activity"/>
    <property type="evidence" value="ECO:0007669"/>
    <property type="project" value="TreeGrafter"/>
</dbReference>
<dbReference type="GO" id="GO:0046872">
    <property type="term" value="F:metal ion binding"/>
    <property type="evidence" value="ECO:0007669"/>
    <property type="project" value="UniProtKB-KW"/>
</dbReference>
<evidence type="ECO:0008006" key="10">
    <source>
        <dbReference type="Google" id="ProtNLM"/>
    </source>
</evidence>
<name>A0A7R8VHP2_TIMDO</name>
<evidence type="ECO:0000256" key="7">
    <source>
        <dbReference type="SAM" id="MobiDB-lite"/>
    </source>
</evidence>
<proteinExistence type="inferred from homology"/>
<feature type="region of interest" description="Disordered" evidence="7">
    <location>
        <begin position="440"/>
        <end position="485"/>
    </location>
</feature>
<organism evidence="9">
    <name type="scientific">Timema douglasi</name>
    <name type="common">Walking stick</name>
    <dbReference type="NCBI Taxonomy" id="61478"/>
    <lineage>
        <taxon>Eukaryota</taxon>
        <taxon>Metazoa</taxon>
        <taxon>Ecdysozoa</taxon>
        <taxon>Arthropoda</taxon>
        <taxon>Hexapoda</taxon>
        <taxon>Insecta</taxon>
        <taxon>Pterygota</taxon>
        <taxon>Neoptera</taxon>
        <taxon>Polyneoptera</taxon>
        <taxon>Phasmatodea</taxon>
        <taxon>Timematodea</taxon>
        <taxon>Timematoidea</taxon>
        <taxon>Timematidae</taxon>
        <taxon>Timema</taxon>
    </lineage>
</organism>
<feature type="binding site" evidence="6">
    <location>
        <position position="317"/>
    </location>
    <ligand>
        <name>Zn(2+)</name>
        <dbReference type="ChEBI" id="CHEBI:29105"/>
    </ligand>
</feature>
<evidence type="ECO:0000256" key="3">
    <source>
        <dbReference type="ARBA" id="ARBA00022692"/>
    </source>
</evidence>
<evidence type="ECO:0000256" key="2">
    <source>
        <dbReference type="ARBA" id="ARBA00007018"/>
    </source>
</evidence>
<dbReference type="EMBL" id="OA565731">
    <property type="protein sequence ID" value="CAD7197607.1"/>
    <property type="molecule type" value="Genomic_DNA"/>
</dbReference>
<feature type="transmembrane region" description="Helical" evidence="8">
    <location>
        <begin position="149"/>
        <end position="168"/>
    </location>
</feature>
<feature type="region of interest" description="Disordered" evidence="7">
    <location>
        <begin position="533"/>
        <end position="563"/>
    </location>
</feature>
<feature type="transmembrane region" description="Helical" evidence="8">
    <location>
        <begin position="315"/>
        <end position="335"/>
    </location>
</feature>
<feature type="transmembrane region" description="Helical" evidence="8">
    <location>
        <begin position="214"/>
        <end position="232"/>
    </location>
</feature>
<keyword evidence="4 8" id="KW-1133">Transmembrane helix</keyword>
<evidence type="ECO:0000256" key="1">
    <source>
        <dbReference type="ARBA" id="ARBA00004141"/>
    </source>
</evidence>
<feature type="binding site" evidence="6">
    <location>
        <position position="169"/>
    </location>
    <ligand>
        <name>Zn(2+)</name>
        <dbReference type="ChEBI" id="CHEBI:29105"/>
    </ligand>
</feature>
<comment type="similarity">
    <text evidence="2">Belongs to the ADIPOR family.</text>
</comment>
<feature type="transmembrane region" description="Helical" evidence="8">
    <location>
        <begin position="275"/>
        <end position="295"/>
    </location>
</feature>
<dbReference type="InterPro" id="IPR004254">
    <property type="entry name" value="AdipoR/HlyIII-related"/>
</dbReference>
<feature type="region of interest" description="Disordered" evidence="7">
    <location>
        <begin position="1"/>
        <end position="63"/>
    </location>
</feature>
<protein>
    <recommendedName>
        <fullName evidence="10">Progestin and adipoQ receptor family member 3</fullName>
    </recommendedName>
</protein>
<dbReference type="PANTHER" id="PTHR20855">
    <property type="entry name" value="ADIPOR/PROGESTIN RECEPTOR-RELATED"/>
    <property type="match status" value="1"/>
</dbReference>
<evidence type="ECO:0000256" key="8">
    <source>
        <dbReference type="SAM" id="Phobius"/>
    </source>
</evidence>
<dbReference type="PANTHER" id="PTHR20855:SF15">
    <property type="entry name" value="PROGESTIN AND ADIPOQ RECEPTOR FAMILY MEMBER 3"/>
    <property type="match status" value="1"/>
</dbReference>
<evidence type="ECO:0000256" key="4">
    <source>
        <dbReference type="ARBA" id="ARBA00022989"/>
    </source>
</evidence>
<feature type="compositionally biased region" description="Polar residues" evidence="7">
    <location>
        <begin position="48"/>
        <end position="62"/>
    </location>
</feature>
<reference evidence="9" key="1">
    <citation type="submission" date="2020-11" db="EMBL/GenBank/DDBJ databases">
        <authorList>
            <person name="Tran Van P."/>
        </authorList>
    </citation>
    <scope>NUCLEOTIDE SEQUENCE</scope>
</reference>
<keyword evidence="3 8" id="KW-0812">Transmembrane</keyword>
<dbReference type="AlphaFoldDB" id="A0A7R8VHP2"/>
<keyword evidence="6" id="KW-0479">Metal-binding</keyword>
<accession>A0A7R8VHP2</accession>
<evidence type="ECO:0000256" key="6">
    <source>
        <dbReference type="PIRSR" id="PIRSR604254-1"/>
    </source>
</evidence>
<evidence type="ECO:0000256" key="5">
    <source>
        <dbReference type="ARBA" id="ARBA00023136"/>
    </source>
</evidence>
<dbReference type="Pfam" id="PF03006">
    <property type="entry name" value="HlyIII"/>
    <property type="match status" value="1"/>
</dbReference>
<keyword evidence="6" id="KW-0862">Zinc</keyword>
<keyword evidence="5 8" id="KW-0472">Membrane</keyword>
<feature type="binding site" evidence="6">
    <location>
        <position position="313"/>
    </location>
    <ligand>
        <name>Zn(2+)</name>
        <dbReference type="ChEBI" id="CHEBI:29105"/>
    </ligand>
</feature>